<dbReference type="InterPro" id="IPR008477">
    <property type="entry name" value="TNFAIP8-like"/>
</dbReference>
<keyword evidence="2" id="KW-1185">Reference proteome</keyword>
<dbReference type="GO" id="GO:0005737">
    <property type="term" value="C:cytoplasm"/>
    <property type="evidence" value="ECO:0007669"/>
    <property type="project" value="TreeGrafter"/>
</dbReference>
<evidence type="ECO:0000313" key="1">
    <source>
        <dbReference type="EMBL" id="PIO58174.1"/>
    </source>
</evidence>
<reference evidence="1 2" key="1">
    <citation type="submission" date="2015-09" db="EMBL/GenBank/DDBJ databases">
        <title>Draft genome of the parasitic nematode Teladorsagia circumcincta isolate WARC Sus (inbred).</title>
        <authorList>
            <person name="Mitreva M."/>
        </authorList>
    </citation>
    <scope>NUCLEOTIDE SEQUENCE [LARGE SCALE GENOMIC DNA]</scope>
    <source>
        <strain evidence="1 2">S</strain>
    </source>
</reference>
<dbReference type="Gene3D" id="1.20.1440.160">
    <property type="entry name" value="Tumor necrosis factor alpha-induced protein 8-like"/>
    <property type="match status" value="1"/>
</dbReference>
<organism evidence="1 2">
    <name type="scientific">Teladorsagia circumcincta</name>
    <name type="common">Brown stomach worm</name>
    <name type="synonym">Ostertagia circumcincta</name>
    <dbReference type="NCBI Taxonomy" id="45464"/>
    <lineage>
        <taxon>Eukaryota</taxon>
        <taxon>Metazoa</taxon>
        <taxon>Ecdysozoa</taxon>
        <taxon>Nematoda</taxon>
        <taxon>Chromadorea</taxon>
        <taxon>Rhabditida</taxon>
        <taxon>Rhabditina</taxon>
        <taxon>Rhabditomorpha</taxon>
        <taxon>Strongyloidea</taxon>
        <taxon>Trichostrongylidae</taxon>
        <taxon>Teladorsagia</taxon>
    </lineage>
</organism>
<sequence>MMLKWKRGSGLGSSQEIMRGEGGHQPAVFEKMHVLKNIIKLVVKIGLLARNDMLSEADIKQLENVQKQLHSLALTIISFVQVKYSFERTHLIDLLKSMKQSLMPLVSLKLSDNSTRRLEHVINHLTNTHFLDTLFKVDGPHAGVLAEFVTSMEELLESEDL</sequence>
<dbReference type="PANTHER" id="PTHR12757">
    <property type="entry name" value="TUMOR NECROSIS FACTOR INDUCED PROTEIN"/>
    <property type="match status" value="1"/>
</dbReference>
<dbReference type="Pfam" id="PF05527">
    <property type="entry name" value="TNFAIP8"/>
    <property type="match status" value="1"/>
</dbReference>
<dbReference type="PANTHER" id="PTHR12757:SF1">
    <property type="entry name" value="PROTEIN SALIVARY GLANDS MARRED"/>
    <property type="match status" value="1"/>
</dbReference>
<dbReference type="OrthoDB" id="10055976at2759"/>
<dbReference type="EMBL" id="KZ362073">
    <property type="protein sequence ID" value="PIO58174.1"/>
    <property type="molecule type" value="Genomic_DNA"/>
</dbReference>
<dbReference type="Proteomes" id="UP000230423">
    <property type="component" value="Unassembled WGS sequence"/>
</dbReference>
<dbReference type="GO" id="GO:0042981">
    <property type="term" value="P:regulation of apoptotic process"/>
    <property type="evidence" value="ECO:0007669"/>
    <property type="project" value="InterPro"/>
</dbReference>
<evidence type="ECO:0000313" key="2">
    <source>
        <dbReference type="Proteomes" id="UP000230423"/>
    </source>
</evidence>
<name>A0A2G9TJM3_TELCI</name>
<proteinExistence type="predicted"/>
<dbReference type="AlphaFoldDB" id="A0A2G9TJM3"/>
<accession>A0A2G9TJM3</accession>
<dbReference type="InterPro" id="IPR038355">
    <property type="entry name" value="TNFAIP8_sf"/>
</dbReference>
<gene>
    <name evidence="1" type="ORF">TELCIR_20396</name>
</gene>
<protein>
    <submittedName>
        <fullName evidence="1">Uncharacterized protein</fullName>
    </submittedName>
</protein>